<evidence type="ECO:0000313" key="2">
    <source>
        <dbReference type="Proteomes" id="UP000234254"/>
    </source>
</evidence>
<name>A0A2I1CW36_ASPC2</name>
<dbReference type="OrthoDB" id="3886018at2759"/>
<sequence length="134" mass="14757">MPALIHMRLDSLPLNVVEIVLGFLDLQSVKSLRLVFRALSQSCNGLRSIGRLRHQTTDLSESSLESLSKLVSHGSLGSREESGISNPLDVLRRFLGALPRLTTLHFAAVHMAYFGADLPETATAHRHQFEAAEI</sequence>
<gene>
    <name evidence="1" type="ORF">P168DRAFT_329730</name>
</gene>
<dbReference type="GeneID" id="36549024"/>
<evidence type="ECO:0008006" key="3">
    <source>
        <dbReference type="Google" id="ProtNLM"/>
    </source>
</evidence>
<proteinExistence type="predicted"/>
<organism evidence="1 2">
    <name type="scientific">Aspergillus campestris (strain IBT 28561)</name>
    <dbReference type="NCBI Taxonomy" id="1392248"/>
    <lineage>
        <taxon>Eukaryota</taxon>
        <taxon>Fungi</taxon>
        <taxon>Dikarya</taxon>
        <taxon>Ascomycota</taxon>
        <taxon>Pezizomycotina</taxon>
        <taxon>Eurotiomycetes</taxon>
        <taxon>Eurotiomycetidae</taxon>
        <taxon>Eurotiales</taxon>
        <taxon>Aspergillaceae</taxon>
        <taxon>Aspergillus</taxon>
        <taxon>Aspergillus subgen. Circumdati</taxon>
    </lineage>
</organism>
<reference evidence="1" key="1">
    <citation type="submission" date="2016-12" db="EMBL/GenBank/DDBJ databases">
        <title>The genomes of Aspergillus section Nigri reveals drivers in fungal speciation.</title>
        <authorList>
            <consortium name="DOE Joint Genome Institute"/>
            <person name="Vesth T.C."/>
            <person name="Nybo J."/>
            <person name="Theobald S."/>
            <person name="Brandl J."/>
            <person name="Frisvad J.C."/>
            <person name="Nielsen K.F."/>
            <person name="Lyhne E.K."/>
            <person name="Kogle M.E."/>
            <person name="Kuo A."/>
            <person name="Riley R."/>
            <person name="Clum A."/>
            <person name="Nolan M."/>
            <person name="Lipzen A."/>
            <person name="Salamov A."/>
            <person name="Henrissat B."/>
            <person name="Wiebenga A."/>
            <person name="De vries R.P."/>
            <person name="Grigoriev I.V."/>
            <person name="Mortensen U.H."/>
            <person name="Andersen M.R."/>
            <person name="Baker S.E."/>
        </authorList>
    </citation>
    <scope>NUCLEOTIDE SEQUENCE</scope>
    <source>
        <strain evidence="1">IBT 28561</strain>
    </source>
</reference>
<dbReference type="EMBL" id="MSFM01000011">
    <property type="protein sequence ID" value="PKY01824.1"/>
    <property type="molecule type" value="Genomic_DNA"/>
</dbReference>
<dbReference type="Proteomes" id="UP000234254">
    <property type="component" value="Unassembled WGS sequence"/>
</dbReference>
<protein>
    <recommendedName>
        <fullName evidence="3">F-box domain-containing protein</fullName>
    </recommendedName>
</protein>
<dbReference type="RefSeq" id="XP_024690418.1">
    <property type="nucleotide sequence ID" value="XM_024841500.1"/>
</dbReference>
<dbReference type="AlphaFoldDB" id="A0A2I1CW36"/>
<comment type="caution">
    <text evidence="1">The sequence shown here is derived from an EMBL/GenBank/DDBJ whole genome shotgun (WGS) entry which is preliminary data.</text>
</comment>
<dbReference type="VEuPathDB" id="FungiDB:P168DRAFT_329730"/>
<keyword evidence="2" id="KW-1185">Reference proteome</keyword>
<evidence type="ECO:0000313" key="1">
    <source>
        <dbReference type="EMBL" id="PKY01824.1"/>
    </source>
</evidence>
<accession>A0A2I1CW36</accession>